<organism evidence="2 3">
    <name type="scientific">Sporolactobacillus laevolacticus DSM 442</name>
    <dbReference type="NCBI Taxonomy" id="1395513"/>
    <lineage>
        <taxon>Bacteria</taxon>
        <taxon>Bacillati</taxon>
        <taxon>Bacillota</taxon>
        <taxon>Bacilli</taxon>
        <taxon>Bacillales</taxon>
        <taxon>Sporolactobacillaceae</taxon>
        <taxon>Sporolactobacillus</taxon>
    </lineage>
</organism>
<dbReference type="EMBL" id="AWTC01000009">
    <property type="protein sequence ID" value="EST11789.1"/>
    <property type="molecule type" value="Genomic_DNA"/>
</dbReference>
<evidence type="ECO:0000313" key="3">
    <source>
        <dbReference type="Proteomes" id="UP000018296"/>
    </source>
</evidence>
<keyword evidence="3" id="KW-1185">Reference proteome</keyword>
<feature type="transmembrane region" description="Helical" evidence="1">
    <location>
        <begin position="7"/>
        <end position="26"/>
    </location>
</feature>
<dbReference type="PATRIC" id="fig|1395513.3.peg.2188"/>
<accession>V6J4Z6</accession>
<gene>
    <name evidence="2" type="ORF">P343_10835</name>
</gene>
<name>V6J4Z6_9BACL</name>
<feature type="transmembrane region" description="Helical" evidence="1">
    <location>
        <begin position="130"/>
        <end position="149"/>
    </location>
</feature>
<feature type="transmembrane region" description="Helical" evidence="1">
    <location>
        <begin position="203"/>
        <end position="224"/>
    </location>
</feature>
<keyword evidence="1" id="KW-1133">Transmembrane helix</keyword>
<feature type="transmembrane region" description="Helical" evidence="1">
    <location>
        <begin position="230"/>
        <end position="249"/>
    </location>
</feature>
<feature type="transmembrane region" description="Helical" evidence="1">
    <location>
        <begin position="180"/>
        <end position="198"/>
    </location>
</feature>
<keyword evidence="1" id="KW-0472">Membrane</keyword>
<feature type="transmembrane region" description="Helical" evidence="1">
    <location>
        <begin position="56"/>
        <end position="74"/>
    </location>
</feature>
<reference evidence="2 3" key="1">
    <citation type="journal article" date="2013" name="Genome Announc.">
        <title>Genome Sequence of Sporolactobacillus laevolacticus DSM442, an Efficient Polymer-Grade D-Lactate Producer from Agricultural Waste Cottonseed as a Nitrogen Source.</title>
        <authorList>
            <person name="Wang H."/>
            <person name="Wang L."/>
            <person name="Ju J."/>
            <person name="Yu B."/>
            <person name="Ma Y."/>
        </authorList>
    </citation>
    <scope>NUCLEOTIDE SEQUENCE [LARGE SCALE GENOMIC DNA]</scope>
    <source>
        <strain evidence="2 3">DSM 442</strain>
    </source>
</reference>
<dbReference type="STRING" id="1395513.P343_10835"/>
<keyword evidence="1" id="KW-0812">Transmembrane</keyword>
<dbReference type="eggNOG" id="ENOG502ZNDE">
    <property type="taxonomic scope" value="Bacteria"/>
</dbReference>
<proteinExistence type="predicted"/>
<dbReference type="Proteomes" id="UP000018296">
    <property type="component" value="Unassembled WGS sequence"/>
</dbReference>
<dbReference type="AlphaFoldDB" id="V6J4Z6"/>
<evidence type="ECO:0000313" key="2">
    <source>
        <dbReference type="EMBL" id="EST11789.1"/>
    </source>
</evidence>
<feature type="transmembrane region" description="Helical" evidence="1">
    <location>
        <begin position="80"/>
        <end position="99"/>
    </location>
</feature>
<evidence type="ECO:0000256" key="1">
    <source>
        <dbReference type="SAM" id="Phobius"/>
    </source>
</evidence>
<protein>
    <submittedName>
        <fullName evidence="2">Uncharacterized protein</fullName>
    </submittedName>
</protein>
<feature type="transmembrane region" description="Helical" evidence="1">
    <location>
        <begin position="156"/>
        <end position="174"/>
    </location>
</feature>
<feature type="transmembrane region" description="Helical" evidence="1">
    <location>
        <begin position="106"/>
        <end position="124"/>
    </location>
</feature>
<sequence length="257" mass="29643">MSRALREFIAMGCIMTGIFLLGVNLFTGIASFWAIYPAASLLCPLAWLLTADKKKGSIIASGLFLAFCIIQNIVETPDYFWFVYLLPIAVSWPLIVCLGKAALKRSFSYLVSFSLISYYVLLNIYFEPRFLWCIFPIFTLLWWPLCTTFGRYPRRFSVLSAGLIIVFFVIVNRISSPEVFWAIHPIFAVLWWPISMYLAKKPFYYSAVGAGLTILYFSLVNFMTSPQQLWAVYPAFAVFWWPLSVYYFVSRPARFSH</sequence>
<comment type="caution">
    <text evidence="2">The sequence shown here is derived from an EMBL/GenBank/DDBJ whole genome shotgun (WGS) entry which is preliminary data.</text>
</comment>
<dbReference type="RefSeq" id="WP_023510416.1">
    <property type="nucleotide sequence ID" value="NZ_AWTC01000009.1"/>
</dbReference>
<feature type="transmembrane region" description="Helical" evidence="1">
    <location>
        <begin position="32"/>
        <end position="49"/>
    </location>
</feature>
<dbReference type="OrthoDB" id="2360867at2"/>